<dbReference type="InterPro" id="IPR015424">
    <property type="entry name" value="PyrdxlP-dep_Trfase"/>
</dbReference>
<name>A0ABQ6LU48_9RHOB</name>
<dbReference type="Pfam" id="PF01041">
    <property type="entry name" value="DegT_DnrJ_EryC1"/>
    <property type="match status" value="1"/>
</dbReference>
<dbReference type="RefSeq" id="WP_285675018.1">
    <property type="nucleotide sequence ID" value="NZ_BSYI01000082.1"/>
</dbReference>
<dbReference type="Gene3D" id="3.40.640.10">
    <property type="entry name" value="Type I PLP-dependent aspartate aminotransferase-like (Major domain)"/>
    <property type="match status" value="1"/>
</dbReference>
<organism evidence="3 4">
    <name type="scientific">Paralimibaculum aggregatum</name>
    <dbReference type="NCBI Taxonomy" id="3036245"/>
    <lineage>
        <taxon>Bacteria</taxon>
        <taxon>Pseudomonadati</taxon>
        <taxon>Pseudomonadota</taxon>
        <taxon>Alphaproteobacteria</taxon>
        <taxon>Rhodobacterales</taxon>
        <taxon>Paracoccaceae</taxon>
        <taxon>Paralimibaculum</taxon>
    </lineage>
</organism>
<keyword evidence="2" id="KW-0663">Pyridoxal phosphate</keyword>
<accession>A0ABQ6LU48</accession>
<keyword evidence="4" id="KW-1185">Reference proteome</keyword>
<evidence type="ECO:0000256" key="2">
    <source>
        <dbReference type="RuleBase" id="RU004508"/>
    </source>
</evidence>
<comment type="similarity">
    <text evidence="1 2">Belongs to the DegT/DnrJ/EryC1 family.</text>
</comment>
<evidence type="ECO:0000256" key="1">
    <source>
        <dbReference type="ARBA" id="ARBA00037999"/>
    </source>
</evidence>
<dbReference type="InterPro" id="IPR015421">
    <property type="entry name" value="PyrdxlP-dep_Trfase_major"/>
</dbReference>
<evidence type="ECO:0000313" key="4">
    <source>
        <dbReference type="Proteomes" id="UP001239909"/>
    </source>
</evidence>
<evidence type="ECO:0008006" key="5">
    <source>
        <dbReference type="Google" id="ProtNLM"/>
    </source>
</evidence>
<gene>
    <name evidence="3" type="ORF">LNKW23_48300</name>
</gene>
<dbReference type="SUPFAM" id="SSF53383">
    <property type="entry name" value="PLP-dependent transferases"/>
    <property type="match status" value="1"/>
</dbReference>
<reference evidence="3 4" key="1">
    <citation type="submission" date="2023-04" db="EMBL/GenBank/DDBJ databases">
        <title>Marinoamorphus aggregata gen. nov., sp. Nov., isolate from tissue of brittle star Ophioplocus japonicus.</title>
        <authorList>
            <person name="Kawano K."/>
            <person name="Sawayama S."/>
            <person name="Nakagawa S."/>
        </authorList>
    </citation>
    <scope>NUCLEOTIDE SEQUENCE [LARGE SCALE GENOMIC DNA]</scope>
    <source>
        <strain evidence="3 4">NKW23</strain>
    </source>
</reference>
<proteinExistence type="inferred from homology"/>
<sequence>MDQSAVSETYAARLRFAERASAHARELTIHTPRLPGRIAFVEDKQVDLATVAELLSAPATCNQWANRGPLYMTLAEAFHDHMGLSPGVAVTPCANGGLALEAMARLLEMRNGRPLRWVGSAFSFGNLGRGWFADMALVDCGADGMLDLDAVAALGPDRYDGIVVTNIFGIWRDFARYAEFAEASGKLMLIDNAAGIGRDVPDWPWQSFSLHHTKPYGAGEGGFAITPAEEAEALYSLMNYGDLEPDTEPYWINNAKLSDIACAFHLDRLSREADWAPRYAEQAARVDAIATGCGLAPLVEAPSPRPAMSLPFLGPRAIPVERVRVGGALQCAKYYKPLARRPRTEALFERIVNIPCHPDLALLDDDELTAVIDGLIAPGPDDA</sequence>
<dbReference type="EMBL" id="BSYI01000082">
    <property type="protein sequence ID" value="GMG85607.1"/>
    <property type="molecule type" value="Genomic_DNA"/>
</dbReference>
<evidence type="ECO:0000313" key="3">
    <source>
        <dbReference type="EMBL" id="GMG85607.1"/>
    </source>
</evidence>
<comment type="caution">
    <text evidence="3">The sequence shown here is derived from an EMBL/GenBank/DDBJ whole genome shotgun (WGS) entry which is preliminary data.</text>
</comment>
<dbReference type="PANTHER" id="PTHR30244">
    <property type="entry name" value="TRANSAMINASE"/>
    <property type="match status" value="1"/>
</dbReference>
<dbReference type="PANTHER" id="PTHR30244:SF34">
    <property type="entry name" value="DTDP-4-AMINO-4,6-DIDEOXYGALACTOSE TRANSAMINASE"/>
    <property type="match status" value="1"/>
</dbReference>
<dbReference type="Proteomes" id="UP001239909">
    <property type="component" value="Unassembled WGS sequence"/>
</dbReference>
<protein>
    <recommendedName>
        <fullName evidence="5">dTDP-4-amino-4,6-dideoxygalactose transaminase</fullName>
    </recommendedName>
</protein>
<dbReference type="InterPro" id="IPR000653">
    <property type="entry name" value="DegT/StrS_aminotransferase"/>
</dbReference>